<comment type="caution">
    <text evidence="2">The sequence shown here is derived from an EMBL/GenBank/DDBJ whole genome shotgun (WGS) entry which is preliminary data.</text>
</comment>
<proteinExistence type="predicted"/>
<feature type="chain" id="PRO_5047373307" evidence="1">
    <location>
        <begin position="20"/>
        <end position="99"/>
    </location>
</feature>
<gene>
    <name evidence="2" type="ORF">ORQ98_10670</name>
</gene>
<dbReference type="Proteomes" id="UP001528823">
    <property type="component" value="Unassembled WGS sequence"/>
</dbReference>
<keyword evidence="1" id="KW-0732">Signal</keyword>
<dbReference type="EMBL" id="JAPMOU010000011">
    <property type="protein sequence ID" value="MDE1462435.1"/>
    <property type="molecule type" value="Genomic_DNA"/>
</dbReference>
<evidence type="ECO:0000313" key="2">
    <source>
        <dbReference type="EMBL" id="MDE1462435.1"/>
    </source>
</evidence>
<evidence type="ECO:0000313" key="3">
    <source>
        <dbReference type="Proteomes" id="UP001528823"/>
    </source>
</evidence>
<protein>
    <submittedName>
        <fullName evidence="2">Uncharacterized protein</fullName>
    </submittedName>
</protein>
<keyword evidence="3" id="KW-1185">Reference proteome</keyword>
<name>A0ABT5U8B8_9GAMM</name>
<evidence type="ECO:0000256" key="1">
    <source>
        <dbReference type="SAM" id="SignalP"/>
    </source>
</evidence>
<feature type="signal peptide" evidence="1">
    <location>
        <begin position="1"/>
        <end position="19"/>
    </location>
</feature>
<accession>A0ABT5U8B8</accession>
<reference evidence="2 3" key="1">
    <citation type="submission" date="2022-11" db="EMBL/GenBank/DDBJ databases">
        <title>Spartinivicinus poritis sp. nov., isolated from scleractinian coral Porites lutea.</title>
        <authorList>
            <person name="Zhang G."/>
            <person name="Cai L."/>
            <person name="Wei Q."/>
        </authorList>
    </citation>
    <scope>NUCLEOTIDE SEQUENCE [LARGE SCALE GENOMIC DNA]</scope>
    <source>
        <strain evidence="2 3">A2-2</strain>
    </source>
</reference>
<dbReference type="RefSeq" id="WP_274688790.1">
    <property type="nucleotide sequence ID" value="NZ_JAPMOU010000011.1"/>
</dbReference>
<sequence length="99" mass="10848">MKKVLATVLAVVGINSVYADVVTKNDELDLPPEFRLVTQVQKCKFKVCPLPSLKSSTFANIATGRGGLRPSVVSEPVKLRLADQEPKSPFCRFKLCKVS</sequence>
<organism evidence="2 3">
    <name type="scientific">Spartinivicinus poritis</name>
    <dbReference type="NCBI Taxonomy" id="2994640"/>
    <lineage>
        <taxon>Bacteria</taxon>
        <taxon>Pseudomonadati</taxon>
        <taxon>Pseudomonadota</taxon>
        <taxon>Gammaproteobacteria</taxon>
        <taxon>Oceanospirillales</taxon>
        <taxon>Zooshikellaceae</taxon>
        <taxon>Spartinivicinus</taxon>
    </lineage>
</organism>